<reference evidence="2" key="2">
    <citation type="submission" date="2017-01" db="EMBL/GenBank/DDBJ databases">
        <authorList>
            <person name="Mah S.A."/>
            <person name="Swanson W.J."/>
            <person name="Moy G.W."/>
            <person name="Vacquier V.D."/>
        </authorList>
    </citation>
    <scope>NUCLEOTIDE SEQUENCE</scope>
    <source>
        <strain evidence="2">AJ5</strain>
    </source>
</reference>
<dbReference type="EMBL" id="CP019285">
    <property type="protein sequence ID" value="APX00103.1"/>
    <property type="molecule type" value="Genomic_DNA"/>
</dbReference>
<dbReference type="Proteomes" id="UP000186547">
    <property type="component" value="Chromosome"/>
</dbReference>
<dbReference type="KEGG" id="hlc:CHINAEXTREME15055"/>
<sequence length="75" mass="8136">MNDLPRFEAAFDPLGTLTAVLKMIVRVVGVTFSQPISDDAKGSTKHIVRVLVEQRGIGQHPNITVPLEIAAIDID</sequence>
<evidence type="ECO:0000313" key="2">
    <source>
        <dbReference type="EMBL" id="APX00103.1"/>
    </source>
</evidence>
<evidence type="ECO:0000313" key="3">
    <source>
        <dbReference type="Proteomes" id="UP000186547"/>
    </source>
</evidence>
<name>A0A1P8LWG8_NATLA</name>
<reference evidence="2 3" key="1">
    <citation type="journal article" date="2011" name="J. Bacteriol.">
        <title>Genome sequence of Halobiforma lacisalsi AJ5, an extremely halophilic archaeon which harbors a bop gene.</title>
        <authorList>
            <person name="Jiang X."/>
            <person name="Wang S."/>
            <person name="Cheng H."/>
            <person name="Huo Y."/>
            <person name="Zhang X."/>
            <person name="Zhu X."/>
            <person name="Han X."/>
            <person name="Ni P."/>
            <person name="Wu M."/>
        </authorList>
    </citation>
    <scope>NUCLEOTIDE SEQUENCE [LARGE SCALE GENOMIC DNA]</scope>
    <source>
        <strain evidence="2 3">AJ5</strain>
    </source>
</reference>
<evidence type="ECO:0000313" key="1">
    <source>
        <dbReference type="EMBL" id="APX00020.1"/>
    </source>
</evidence>
<dbReference type="EMBL" id="CP019285">
    <property type="protein sequence ID" value="APX00020.1"/>
    <property type="molecule type" value="Genomic_DNA"/>
</dbReference>
<proteinExistence type="predicted"/>
<accession>A0A1P8LWG8</accession>
<organism evidence="2 3">
    <name type="scientific">Natronobacterium lacisalsi AJ5</name>
    <dbReference type="NCBI Taxonomy" id="358396"/>
    <lineage>
        <taxon>Archaea</taxon>
        <taxon>Methanobacteriati</taxon>
        <taxon>Methanobacteriota</taxon>
        <taxon>Stenosarchaea group</taxon>
        <taxon>Halobacteria</taxon>
        <taxon>Halobacteriales</taxon>
        <taxon>Natrialbaceae</taxon>
        <taxon>Natronobacterium</taxon>
    </lineage>
</organism>
<gene>
    <name evidence="1" type="ORF">CHINAEXTREME_06155</name>
    <name evidence="2" type="ORF">CHINAEXTREME_15055</name>
</gene>
<dbReference type="AlphaFoldDB" id="A0A1P8LWG8"/>
<dbReference type="KEGG" id="hlc:CHINAEXTREME06155"/>
<protein>
    <submittedName>
        <fullName evidence="2">Uncharacterized protein</fullName>
    </submittedName>
</protein>